<proteinExistence type="predicted"/>
<dbReference type="EMBL" id="BMEC01000001">
    <property type="protein sequence ID" value="GGC19250.1"/>
    <property type="molecule type" value="Genomic_DNA"/>
</dbReference>
<name>A0ABQ1L6U7_9BACT</name>
<organism evidence="1 2">
    <name type="scientific">Marivirga lumbricoides</name>
    <dbReference type="NCBI Taxonomy" id="1046115"/>
    <lineage>
        <taxon>Bacteria</taxon>
        <taxon>Pseudomonadati</taxon>
        <taxon>Bacteroidota</taxon>
        <taxon>Cytophagia</taxon>
        <taxon>Cytophagales</taxon>
        <taxon>Marivirgaceae</taxon>
        <taxon>Marivirga</taxon>
    </lineage>
</organism>
<evidence type="ECO:0000313" key="2">
    <source>
        <dbReference type="Proteomes" id="UP000636010"/>
    </source>
</evidence>
<protein>
    <submittedName>
        <fullName evidence="1">Uncharacterized protein</fullName>
    </submittedName>
</protein>
<evidence type="ECO:0000313" key="1">
    <source>
        <dbReference type="EMBL" id="GGC19250.1"/>
    </source>
</evidence>
<gene>
    <name evidence="1" type="ORF">GCM10011506_00370</name>
</gene>
<dbReference type="Proteomes" id="UP000636010">
    <property type="component" value="Unassembled WGS sequence"/>
</dbReference>
<keyword evidence="2" id="KW-1185">Reference proteome</keyword>
<reference evidence="2" key="1">
    <citation type="journal article" date="2019" name="Int. J. Syst. Evol. Microbiol.">
        <title>The Global Catalogue of Microorganisms (GCM) 10K type strain sequencing project: providing services to taxonomists for standard genome sequencing and annotation.</title>
        <authorList>
            <consortium name="The Broad Institute Genomics Platform"/>
            <consortium name="The Broad Institute Genome Sequencing Center for Infectious Disease"/>
            <person name="Wu L."/>
            <person name="Ma J."/>
        </authorList>
    </citation>
    <scope>NUCLEOTIDE SEQUENCE [LARGE SCALE GENOMIC DNA]</scope>
    <source>
        <strain evidence="2">CGMCC 1.10832</strain>
    </source>
</reference>
<comment type="caution">
    <text evidence="1">The sequence shown here is derived from an EMBL/GenBank/DDBJ whole genome shotgun (WGS) entry which is preliminary data.</text>
</comment>
<accession>A0ABQ1L6U7</accession>
<sequence>MGSKPAITPTAILAINNEIKACNFNLRISERSINMPATTAVNKLYCIIFSVMQVEFQFFNEKDFV</sequence>